<keyword evidence="1" id="KW-0472">Membrane</keyword>
<evidence type="ECO:0000256" key="1">
    <source>
        <dbReference type="SAM" id="Phobius"/>
    </source>
</evidence>
<dbReference type="EMBL" id="JALLPB020000439">
    <property type="protein sequence ID" value="KAL3809112.1"/>
    <property type="molecule type" value="Genomic_DNA"/>
</dbReference>
<comment type="caution">
    <text evidence="2">The sequence shown here is derived from an EMBL/GenBank/DDBJ whole genome shotgun (WGS) entry which is preliminary data.</text>
</comment>
<feature type="transmembrane region" description="Helical" evidence="1">
    <location>
        <begin position="15"/>
        <end position="37"/>
    </location>
</feature>
<protein>
    <submittedName>
        <fullName evidence="2">Uncharacterized protein</fullName>
    </submittedName>
</protein>
<dbReference type="Proteomes" id="UP001530377">
    <property type="component" value="Unassembled WGS sequence"/>
</dbReference>
<gene>
    <name evidence="2" type="ORF">ACHAXA_003021</name>
</gene>
<dbReference type="AlphaFoldDB" id="A0ABD3R7Y2"/>
<proteinExistence type="predicted"/>
<keyword evidence="1" id="KW-0812">Transmembrane</keyword>
<keyword evidence="1" id="KW-1133">Transmembrane helix</keyword>
<name>A0ABD3R7Y2_9STRA</name>
<sequence>MKLGSPTLIHWQTTIFLISTRIVVVLVGTIQLGWDIIHLKSTTSSCKEPSAAASIFPRQPIAPTRIQNKRVIIGRNTKAVFPTTLLCPSFIIILITPFLTRGHVSMDWMASDVDFERLYLFKKPEGCCKQWFSTDVNGCVNTIIQGKYEISPCPTNRPDCKHTSSVTNATAALLSMWYPDLWKFKCKNDKLMPEYMLNPGFRDMYLFSTEKQCCAEFKYC</sequence>
<accession>A0ABD3R7Y2</accession>
<feature type="transmembrane region" description="Helical" evidence="1">
    <location>
        <begin position="79"/>
        <end position="99"/>
    </location>
</feature>
<keyword evidence="3" id="KW-1185">Reference proteome</keyword>
<evidence type="ECO:0000313" key="2">
    <source>
        <dbReference type="EMBL" id="KAL3809112.1"/>
    </source>
</evidence>
<evidence type="ECO:0000313" key="3">
    <source>
        <dbReference type="Proteomes" id="UP001530377"/>
    </source>
</evidence>
<reference evidence="2 3" key="1">
    <citation type="submission" date="2024-10" db="EMBL/GenBank/DDBJ databases">
        <title>Updated reference genomes for cyclostephanoid diatoms.</title>
        <authorList>
            <person name="Roberts W.R."/>
            <person name="Alverson A.J."/>
        </authorList>
    </citation>
    <scope>NUCLEOTIDE SEQUENCE [LARGE SCALE GENOMIC DNA]</scope>
    <source>
        <strain evidence="2 3">AJA228-03</strain>
    </source>
</reference>
<organism evidence="2 3">
    <name type="scientific">Cyclostephanos tholiformis</name>
    <dbReference type="NCBI Taxonomy" id="382380"/>
    <lineage>
        <taxon>Eukaryota</taxon>
        <taxon>Sar</taxon>
        <taxon>Stramenopiles</taxon>
        <taxon>Ochrophyta</taxon>
        <taxon>Bacillariophyta</taxon>
        <taxon>Coscinodiscophyceae</taxon>
        <taxon>Thalassiosirophycidae</taxon>
        <taxon>Stephanodiscales</taxon>
        <taxon>Stephanodiscaceae</taxon>
        <taxon>Cyclostephanos</taxon>
    </lineage>
</organism>